<reference evidence="2" key="1">
    <citation type="submission" date="2023-08" db="EMBL/GenBank/DDBJ databases">
        <title>Reference Genome Resource for the Citrus Pathogen Phytophthora citrophthora.</title>
        <authorList>
            <person name="Moller H."/>
            <person name="Coetzee B."/>
            <person name="Rose L.J."/>
            <person name="Van Niekerk J.M."/>
        </authorList>
    </citation>
    <scope>NUCLEOTIDE SEQUENCE</scope>
    <source>
        <strain evidence="2">STE-U-9442</strain>
    </source>
</reference>
<evidence type="ECO:0000313" key="3">
    <source>
        <dbReference type="Proteomes" id="UP001259832"/>
    </source>
</evidence>
<evidence type="ECO:0000256" key="1">
    <source>
        <dbReference type="SAM" id="MobiDB-lite"/>
    </source>
</evidence>
<protein>
    <submittedName>
        <fullName evidence="2">Uncharacterized protein</fullName>
    </submittedName>
</protein>
<proteinExistence type="predicted"/>
<comment type="caution">
    <text evidence="2">The sequence shown here is derived from an EMBL/GenBank/DDBJ whole genome shotgun (WGS) entry which is preliminary data.</text>
</comment>
<evidence type="ECO:0000313" key="2">
    <source>
        <dbReference type="EMBL" id="KAK1931767.1"/>
    </source>
</evidence>
<name>A0AAD9G567_9STRA</name>
<sequence length="85" mass="8879">MYSSPIPVGAQSQWRADCSMAEFRYAVQSLSELVDGVASSSEHMVTSNEELFSRAAHGAPLPGASPSKSVASTPPTGRLGEHGES</sequence>
<feature type="compositionally biased region" description="Polar residues" evidence="1">
    <location>
        <begin position="66"/>
        <end position="75"/>
    </location>
</feature>
<feature type="region of interest" description="Disordered" evidence="1">
    <location>
        <begin position="48"/>
        <end position="85"/>
    </location>
</feature>
<keyword evidence="3" id="KW-1185">Reference proteome</keyword>
<organism evidence="2 3">
    <name type="scientific">Phytophthora citrophthora</name>
    <dbReference type="NCBI Taxonomy" id="4793"/>
    <lineage>
        <taxon>Eukaryota</taxon>
        <taxon>Sar</taxon>
        <taxon>Stramenopiles</taxon>
        <taxon>Oomycota</taxon>
        <taxon>Peronosporomycetes</taxon>
        <taxon>Peronosporales</taxon>
        <taxon>Peronosporaceae</taxon>
        <taxon>Phytophthora</taxon>
    </lineage>
</organism>
<accession>A0AAD9G567</accession>
<dbReference type="EMBL" id="JASMQC010000032">
    <property type="protein sequence ID" value="KAK1931767.1"/>
    <property type="molecule type" value="Genomic_DNA"/>
</dbReference>
<dbReference type="Proteomes" id="UP001259832">
    <property type="component" value="Unassembled WGS sequence"/>
</dbReference>
<dbReference type="AlphaFoldDB" id="A0AAD9G567"/>
<gene>
    <name evidence="2" type="ORF">P3T76_012699</name>
</gene>